<dbReference type="PROSITE" id="PS51186">
    <property type="entry name" value="GNAT"/>
    <property type="match status" value="1"/>
</dbReference>
<proteinExistence type="predicted"/>
<accession>A0A2T0UF55</accession>
<evidence type="ECO:0000313" key="2">
    <source>
        <dbReference type="EMBL" id="PRY56571.1"/>
    </source>
</evidence>
<dbReference type="InterPro" id="IPR000182">
    <property type="entry name" value="GNAT_dom"/>
</dbReference>
<dbReference type="SUPFAM" id="SSF55729">
    <property type="entry name" value="Acyl-CoA N-acyltransferases (Nat)"/>
    <property type="match status" value="1"/>
</dbReference>
<evidence type="ECO:0000259" key="1">
    <source>
        <dbReference type="PROSITE" id="PS51186"/>
    </source>
</evidence>
<evidence type="ECO:0000313" key="3">
    <source>
        <dbReference type="Proteomes" id="UP000238176"/>
    </source>
</evidence>
<dbReference type="CDD" id="cd04301">
    <property type="entry name" value="NAT_SF"/>
    <property type="match status" value="1"/>
</dbReference>
<dbReference type="GO" id="GO:0016747">
    <property type="term" value="F:acyltransferase activity, transferring groups other than amino-acyl groups"/>
    <property type="evidence" value="ECO:0007669"/>
    <property type="project" value="InterPro"/>
</dbReference>
<dbReference type="Pfam" id="PF00583">
    <property type="entry name" value="Acetyltransf_1"/>
    <property type="match status" value="1"/>
</dbReference>
<keyword evidence="3" id="KW-1185">Reference proteome</keyword>
<protein>
    <submittedName>
        <fullName evidence="2">Putative N-acetyltransferase YhbS</fullName>
    </submittedName>
</protein>
<dbReference type="RefSeq" id="WP_106365988.1">
    <property type="nucleotide sequence ID" value="NZ_PVTJ01000009.1"/>
</dbReference>
<dbReference type="AlphaFoldDB" id="A0A2T0UF55"/>
<keyword evidence="2" id="KW-0808">Transferase</keyword>
<organism evidence="2 3">
    <name type="scientific">Glycomyces artemisiae</name>
    <dbReference type="NCBI Taxonomy" id="1076443"/>
    <lineage>
        <taxon>Bacteria</taxon>
        <taxon>Bacillati</taxon>
        <taxon>Actinomycetota</taxon>
        <taxon>Actinomycetes</taxon>
        <taxon>Glycomycetales</taxon>
        <taxon>Glycomycetaceae</taxon>
        <taxon>Glycomyces</taxon>
    </lineage>
</organism>
<name>A0A2T0UF55_9ACTN</name>
<comment type="caution">
    <text evidence="2">The sequence shown here is derived from an EMBL/GenBank/DDBJ whole genome shotgun (WGS) entry which is preliminary data.</text>
</comment>
<dbReference type="EMBL" id="PVTJ01000009">
    <property type="protein sequence ID" value="PRY56571.1"/>
    <property type="molecule type" value="Genomic_DNA"/>
</dbReference>
<dbReference type="OrthoDB" id="4792644at2"/>
<reference evidence="2 3" key="1">
    <citation type="submission" date="2018-03" db="EMBL/GenBank/DDBJ databases">
        <title>Genomic Encyclopedia of Type Strains, Phase III (KMG-III): the genomes of soil and plant-associated and newly described type strains.</title>
        <authorList>
            <person name="Whitman W."/>
        </authorList>
    </citation>
    <scope>NUCLEOTIDE SEQUENCE [LARGE SCALE GENOMIC DNA]</scope>
    <source>
        <strain evidence="2 3">CGMCC 4.7067</strain>
    </source>
</reference>
<sequence>MTIRLDTPEDAAPVLAALRDWQREGLPVQLHPGDVGWYFRFGADETAAALRTWSRGGTILAVALLDGPGLARLATDPEARRDDELAARLADDLTDPARGVLPEGGADVEAPADALLRDVLASRGWIPGEAWTPLHRSLTEPVADPGIRVETVGTRTADAYAAIVRASFKGSRFNADRWRALASQAGYADARSLLAYDAGLPAAAITVWSAGPGRPGLVEPLGVAPAHRGKGLGRAITAAGAAALRDLGASSVEVVTPSDLPGAVATYRSAGFAPGAERRDLSRPAE</sequence>
<feature type="domain" description="N-acetyltransferase" evidence="1">
    <location>
        <begin position="147"/>
        <end position="286"/>
    </location>
</feature>
<dbReference type="InterPro" id="IPR016181">
    <property type="entry name" value="Acyl_CoA_acyltransferase"/>
</dbReference>
<dbReference type="Proteomes" id="UP000238176">
    <property type="component" value="Unassembled WGS sequence"/>
</dbReference>
<gene>
    <name evidence="2" type="ORF">B0I28_109220</name>
</gene>
<dbReference type="Gene3D" id="3.40.630.30">
    <property type="match status" value="1"/>
</dbReference>